<sequence>MGLPLYVPFAYITFLFGLLWLFSRYYRSRALRRTPPPPWFPEPHTARDVYVSLLSMDPPPSQPVLISALLARAITDVKRIWAIKEAKQALTSLLQKGQVGDDLWERVLIAEKEIEVELAEVVAEANEYADGWGQVIFSIAAEAAQSLKSREIFKNIKKERERKVTSFEATHYNPGELSILTSKVAIPAAPPKPAVPPSAAKQAMLDAIKAAQAKQQLQDQQKQKHSTPSKPKALPMSTPKTNNSRSVPGSVSSSIGAVRNGHIQTPDSDEVGSGSEVGGSTLSKPASNSVSKKKKPKRKKKA</sequence>
<organism evidence="3 4">
    <name type="scientific">Cronartium quercuum f. sp. fusiforme G11</name>
    <dbReference type="NCBI Taxonomy" id="708437"/>
    <lineage>
        <taxon>Eukaryota</taxon>
        <taxon>Fungi</taxon>
        <taxon>Dikarya</taxon>
        <taxon>Basidiomycota</taxon>
        <taxon>Pucciniomycotina</taxon>
        <taxon>Pucciniomycetes</taxon>
        <taxon>Pucciniales</taxon>
        <taxon>Coleosporiaceae</taxon>
        <taxon>Cronartium</taxon>
    </lineage>
</organism>
<dbReference type="GO" id="GO:0031204">
    <property type="term" value="P:post-translational protein targeting to membrane, translocation"/>
    <property type="evidence" value="ECO:0007669"/>
    <property type="project" value="InterPro"/>
</dbReference>
<feature type="compositionally biased region" description="Low complexity" evidence="1">
    <location>
        <begin position="210"/>
        <end position="220"/>
    </location>
</feature>
<gene>
    <name evidence="3" type="ORF">CROQUDRAFT_72169</name>
</gene>
<evidence type="ECO:0000256" key="2">
    <source>
        <dbReference type="SAM" id="Phobius"/>
    </source>
</evidence>
<feature type="compositionally biased region" description="Basic residues" evidence="1">
    <location>
        <begin position="291"/>
        <end position="302"/>
    </location>
</feature>
<proteinExistence type="predicted"/>
<protein>
    <submittedName>
        <fullName evidence="3">Uncharacterized protein</fullName>
    </submittedName>
</protein>
<feature type="region of interest" description="Disordered" evidence="1">
    <location>
        <begin position="210"/>
        <end position="302"/>
    </location>
</feature>
<keyword evidence="2" id="KW-0472">Membrane</keyword>
<dbReference type="OrthoDB" id="73168at2759"/>
<name>A0A9P6NVN7_9BASI</name>
<dbReference type="PANTHER" id="PTHR28229:SF1">
    <property type="entry name" value="TRANSLOCATION PROTEIN SEC66"/>
    <property type="match status" value="1"/>
</dbReference>
<reference evidence="3" key="1">
    <citation type="submission" date="2013-11" db="EMBL/GenBank/DDBJ databases">
        <title>Genome sequence of the fusiform rust pathogen reveals effectors for host alternation and coevolution with pine.</title>
        <authorList>
            <consortium name="DOE Joint Genome Institute"/>
            <person name="Smith K."/>
            <person name="Pendleton A."/>
            <person name="Kubisiak T."/>
            <person name="Anderson C."/>
            <person name="Salamov A."/>
            <person name="Aerts A."/>
            <person name="Riley R."/>
            <person name="Clum A."/>
            <person name="Lindquist E."/>
            <person name="Ence D."/>
            <person name="Campbell M."/>
            <person name="Kronenberg Z."/>
            <person name="Feau N."/>
            <person name="Dhillon B."/>
            <person name="Hamelin R."/>
            <person name="Burleigh J."/>
            <person name="Smith J."/>
            <person name="Yandell M."/>
            <person name="Nelson C."/>
            <person name="Grigoriev I."/>
            <person name="Davis J."/>
        </authorList>
    </citation>
    <scope>NUCLEOTIDE SEQUENCE</scope>
    <source>
        <strain evidence="3">G11</strain>
    </source>
</reference>
<dbReference type="PANTHER" id="PTHR28229">
    <property type="entry name" value="TRANSLOCATION PROTEIN SEC66"/>
    <property type="match status" value="1"/>
</dbReference>
<dbReference type="GO" id="GO:0031207">
    <property type="term" value="C:Sec62/Sec63 complex"/>
    <property type="evidence" value="ECO:0007669"/>
    <property type="project" value="InterPro"/>
</dbReference>
<feature type="compositionally biased region" description="Low complexity" evidence="1">
    <location>
        <begin position="244"/>
        <end position="254"/>
    </location>
</feature>
<evidence type="ECO:0000313" key="3">
    <source>
        <dbReference type="EMBL" id="KAG0151039.1"/>
    </source>
</evidence>
<evidence type="ECO:0000256" key="1">
    <source>
        <dbReference type="SAM" id="MobiDB-lite"/>
    </source>
</evidence>
<dbReference type="AlphaFoldDB" id="A0A9P6NVN7"/>
<keyword evidence="2" id="KW-0812">Transmembrane</keyword>
<dbReference type="InterPro" id="IPR018624">
    <property type="entry name" value="Sec66"/>
</dbReference>
<feature type="compositionally biased region" description="Low complexity" evidence="1">
    <location>
        <begin position="271"/>
        <end position="290"/>
    </location>
</feature>
<accession>A0A9P6NVN7</accession>
<keyword evidence="4" id="KW-1185">Reference proteome</keyword>
<evidence type="ECO:0000313" key="4">
    <source>
        <dbReference type="Proteomes" id="UP000886653"/>
    </source>
</evidence>
<feature type="transmembrane region" description="Helical" evidence="2">
    <location>
        <begin position="6"/>
        <end position="23"/>
    </location>
</feature>
<keyword evidence="2" id="KW-1133">Transmembrane helix</keyword>
<comment type="caution">
    <text evidence="3">The sequence shown here is derived from an EMBL/GenBank/DDBJ whole genome shotgun (WGS) entry which is preliminary data.</text>
</comment>
<dbReference type="Proteomes" id="UP000886653">
    <property type="component" value="Unassembled WGS sequence"/>
</dbReference>
<dbReference type="EMBL" id="MU167215">
    <property type="protein sequence ID" value="KAG0151039.1"/>
    <property type="molecule type" value="Genomic_DNA"/>
</dbReference>
<dbReference type="Pfam" id="PF09802">
    <property type="entry name" value="Sec66"/>
    <property type="match status" value="1"/>
</dbReference>